<organism evidence="1 2">
    <name type="scientific">Ferrimicrobium acidiphilum</name>
    <dbReference type="NCBI Taxonomy" id="121039"/>
    <lineage>
        <taxon>Bacteria</taxon>
        <taxon>Bacillati</taxon>
        <taxon>Actinomycetota</taxon>
        <taxon>Acidimicrobiia</taxon>
        <taxon>Acidimicrobiales</taxon>
        <taxon>Acidimicrobiaceae</taxon>
        <taxon>Ferrimicrobium</taxon>
    </lineage>
</organism>
<evidence type="ECO:0000313" key="1">
    <source>
        <dbReference type="EMBL" id="MEX6429075.1"/>
    </source>
</evidence>
<protein>
    <recommendedName>
        <fullName evidence="3">Alpha/beta hydrolase family protein</fullName>
    </recommendedName>
</protein>
<evidence type="ECO:0000313" key="2">
    <source>
        <dbReference type="Proteomes" id="UP001560267"/>
    </source>
</evidence>
<dbReference type="Proteomes" id="UP001560267">
    <property type="component" value="Unassembled WGS sequence"/>
</dbReference>
<gene>
    <name evidence="1" type="ORF">AB6A68_04400</name>
</gene>
<sequence length="216" mass="23761">MIATVKESTTPGRPSLLFCPGIADTDIGGSSDRVLQDSAEKLSFYCRTEVIGFNPHGVGDADGVLAPDRLLSDLESIASFLAPRPLVMIGFGLVGIAMLACRHEPEVVGIVTVDPLVDQQSDEELSAMGVRLDPTCVFPVSDIPIHLDDYQGRWLAIVPGDRRRVDNLGFEQLVETYQPELHRIFATPSRLHNDPRPYALILGWLERELWTNPVST</sequence>
<comment type="caution">
    <text evidence="1">The sequence shown here is derived from an EMBL/GenBank/DDBJ whole genome shotgun (WGS) entry which is preliminary data.</text>
</comment>
<dbReference type="SUPFAM" id="SSF53474">
    <property type="entry name" value="alpha/beta-Hydrolases"/>
    <property type="match status" value="1"/>
</dbReference>
<dbReference type="Gene3D" id="3.40.50.1820">
    <property type="entry name" value="alpha/beta hydrolase"/>
    <property type="match status" value="1"/>
</dbReference>
<accession>A0ABV3Y0P0</accession>
<proteinExistence type="predicted"/>
<evidence type="ECO:0008006" key="3">
    <source>
        <dbReference type="Google" id="ProtNLM"/>
    </source>
</evidence>
<keyword evidence="2" id="KW-1185">Reference proteome</keyword>
<dbReference type="InterPro" id="IPR029058">
    <property type="entry name" value="AB_hydrolase_fold"/>
</dbReference>
<dbReference type="EMBL" id="JBFSHR010000010">
    <property type="protein sequence ID" value="MEX6429075.1"/>
    <property type="molecule type" value="Genomic_DNA"/>
</dbReference>
<reference evidence="1 2" key="1">
    <citation type="submission" date="2024-07" db="EMBL/GenBank/DDBJ databases">
        <title>Draft Genome Sequence of Ferrimicrobium acidiphilum Strain YE2023, Isolated from a Pulp of Bioleach Reactor.</title>
        <authorList>
            <person name="Elkina Y.A."/>
            <person name="Bulaeva A.G."/>
            <person name="Beletsky A.V."/>
            <person name="Mardanov A.V."/>
        </authorList>
    </citation>
    <scope>NUCLEOTIDE SEQUENCE [LARGE SCALE GENOMIC DNA]</scope>
    <source>
        <strain evidence="1 2">YE2023</strain>
    </source>
</reference>
<name>A0ABV3Y0P0_9ACTN</name>